<accession>A0A3E2NUW5</accession>
<protein>
    <submittedName>
        <fullName evidence="1">Uncharacterized protein</fullName>
    </submittedName>
</protein>
<dbReference type="Proteomes" id="UP000260823">
    <property type="component" value="Unassembled WGS sequence"/>
</dbReference>
<dbReference type="AlphaFoldDB" id="A0A3E2NUW5"/>
<keyword evidence="2" id="KW-1185">Reference proteome</keyword>
<dbReference type="RefSeq" id="WP_117381694.1">
    <property type="nucleotide sequence ID" value="NZ_QWDE01000001.1"/>
</dbReference>
<proteinExistence type="predicted"/>
<name>A0A3E2NUW5_9SPHI</name>
<evidence type="ECO:0000313" key="1">
    <source>
        <dbReference type="EMBL" id="RFZ84792.1"/>
    </source>
</evidence>
<evidence type="ECO:0000313" key="2">
    <source>
        <dbReference type="Proteomes" id="UP000260823"/>
    </source>
</evidence>
<dbReference type="EMBL" id="QWDE01000001">
    <property type="protein sequence ID" value="RFZ84792.1"/>
    <property type="molecule type" value="Genomic_DNA"/>
</dbReference>
<gene>
    <name evidence="1" type="ORF">DYU05_04070</name>
</gene>
<organism evidence="1 2">
    <name type="scientific">Mucilaginibacter terrenus</name>
    <dbReference type="NCBI Taxonomy" id="2482727"/>
    <lineage>
        <taxon>Bacteria</taxon>
        <taxon>Pseudomonadati</taxon>
        <taxon>Bacteroidota</taxon>
        <taxon>Sphingobacteriia</taxon>
        <taxon>Sphingobacteriales</taxon>
        <taxon>Sphingobacteriaceae</taxon>
        <taxon>Mucilaginibacter</taxon>
    </lineage>
</organism>
<comment type="caution">
    <text evidence="1">The sequence shown here is derived from an EMBL/GenBank/DDBJ whole genome shotgun (WGS) entry which is preliminary data.</text>
</comment>
<reference evidence="1 2" key="1">
    <citation type="submission" date="2018-08" db="EMBL/GenBank/DDBJ databases">
        <title>Mucilaginibacter terrae sp. nov., isolated from manganese diggings.</title>
        <authorList>
            <person name="Huang Y."/>
            <person name="Zhou Z."/>
        </authorList>
    </citation>
    <scope>NUCLEOTIDE SEQUENCE [LARGE SCALE GENOMIC DNA]</scope>
    <source>
        <strain evidence="1 2">ZH6</strain>
    </source>
</reference>
<sequence length="79" mass="8958">MNANIAAAVAEYHVLKDQLAVLSQGLADHYVTDDDIEVVPVEEIELKRALLRMYLIEDSMKKLEKTIAHDLQFVSLTNF</sequence>